<name>A0AAD8J4A0_9APIA</name>
<dbReference type="Proteomes" id="UP001237642">
    <property type="component" value="Unassembled WGS sequence"/>
</dbReference>
<accession>A0AAD8J4A0</accession>
<reference evidence="1" key="1">
    <citation type="submission" date="2023-02" db="EMBL/GenBank/DDBJ databases">
        <title>Genome of toxic invasive species Heracleum sosnowskyi carries increased number of genes despite the absence of recent whole-genome duplications.</title>
        <authorList>
            <person name="Schelkunov M."/>
            <person name="Shtratnikova V."/>
            <person name="Makarenko M."/>
            <person name="Klepikova A."/>
            <person name="Omelchenko D."/>
            <person name="Novikova G."/>
            <person name="Obukhova E."/>
            <person name="Bogdanov V."/>
            <person name="Penin A."/>
            <person name="Logacheva M."/>
        </authorList>
    </citation>
    <scope>NUCLEOTIDE SEQUENCE</scope>
    <source>
        <strain evidence="1">Hsosn_3</strain>
        <tissue evidence="1">Leaf</tissue>
    </source>
</reference>
<reference evidence="1" key="2">
    <citation type="submission" date="2023-05" db="EMBL/GenBank/DDBJ databases">
        <authorList>
            <person name="Schelkunov M.I."/>
        </authorList>
    </citation>
    <scope>NUCLEOTIDE SEQUENCE</scope>
    <source>
        <strain evidence="1">Hsosn_3</strain>
        <tissue evidence="1">Leaf</tissue>
    </source>
</reference>
<evidence type="ECO:0000313" key="2">
    <source>
        <dbReference type="Proteomes" id="UP001237642"/>
    </source>
</evidence>
<organism evidence="1 2">
    <name type="scientific">Heracleum sosnowskyi</name>
    <dbReference type="NCBI Taxonomy" id="360622"/>
    <lineage>
        <taxon>Eukaryota</taxon>
        <taxon>Viridiplantae</taxon>
        <taxon>Streptophyta</taxon>
        <taxon>Embryophyta</taxon>
        <taxon>Tracheophyta</taxon>
        <taxon>Spermatophyta</taxon>
        <taxon>Magnoliopsida</taxon>
        <taxon>eudicotyledons</taxon>
        <taxon>Gunneridae</taxon>
        <taxon>Pentapetalae</taxon>
        <taxon>asterids</taxon>
        <taxon>campanulids</taxon>
        <taxon>Apiales</taxon>
        <taxon>Apiaceae</taxon>
        <taxon>Apioideae</taxon>
        <taxon>apioid superclade</taxon>
        <taxon>Tordylieae</taxon>
        <taxon>Tordyliinae</taxon>
        <taxon>Heracleum</taxon>
    </lineage>
</organism>
<sequence>MQQFDNKARKTLLGTIRNHWPEGVYQYRDINARYPNWLDDICDEFKNYYTHKKGQSSSEADWSIELHVKNTCKRLITDEKYRFKNKKAKTGLWMSSCAHRIFIQIFGMGCSNFGIVMPTNIELKLDQKIDRRWILCIVLARRLLKLMKW</sequence>
<dbReference type="EMBL" id="JAUIZM010000002">
    <property type="protein sequence ID" value="KAK1397402.1"/>
    <property type="molecule type" value="Genomic_DNA"/>
</dbReference>
<protein>
    <submittedName>
        <fullName evidence="1">Uncharacterized protein</fullName>
    </submittedName>
</protein>
<keyword evidence="2" id="KW-1185">Reference proteome</keyword>
<gene>
    <name evidence="1" type="ORF">POM88_007265</name>
</gene>
<dbReference type="AlphaFoldDB" id="A0AAD8J4A0"/>
<evidence type="ECO:0000313" key="1">
    <source>
        <dbReference type="EMBL" id="KAK1397402.1"/>
    </source>
</evidence>
<proteinExistence type="predicted"/>
<comment type="caution">
    <text evidence="1">The sequence shown here is derived from an EMBL/GenBank/DDBJ whole genome shotgun (WGS) entry which is preliminary data.</text>
</comment>